<evidence type="ECO:0000256" key="1">
    <source>
        <dbReference type="ARBA" id="ARBA00001947"/>
    </source>
</evidence>
<dbReference type="OrthoDB" id="9809784at2"/>
<evidence type="ECO:0000256" key="7">
    <source>
        <dbReference type="ARBA" id="ARBA00022801"/>
    </source>
</evidence>
<dbReference type="Gene3D" id="3.30.70.360">
    <property type="match status" value="1"/>
</dbReference>
<dbReference type="SUPFAM" id="SSF53187">
    <property type="entry name" value="Zn-dependent exopeptidases"/>
    <property type="match status" value="1"/>
</dbReference>
<organism evidence="11 12">
    <name type="scientific">Salipiger marinus</name>
    <dbReference type="NCBI Taxonomy" id="555512"/>
    <lineage>
        <taxon>Bacteria</taxon>
        <taxon>Pseudomonadati</taxon>
        <taxon>Pseudomonadota</taxon>
        <taxon>Alphaproteobacteria</taxon>
        <taxon>Rhodobacterales</taxon>
        <taxon>Roseobacteraceae</taxon>
        <taxon>Salipiger</taxon>
    </lineage>
</organism>
<keyword evidence="4" id="KW-0055">Arginine biosynthesis</keyword>
<protein>
    <submittedName>
        <fullName evidence="11">Acetylornithine deacetylase</fullName>
    </submittedName>
</protein>
<dbReference type="GO" id="GO:0006526">
    <property type="term" value="P:L-arginine biosynthetic process"/>
    <property type="evidence" value="ECO:0007669"/>
    <property type="project" value="UniProtKB-KW"/>
</dbReference>
<dbReference type="STRING" id="555512.SAMN04487993_101181"/>
<keyword evidence="3" id="KW-0963">Cytoplasm</keyword>
<dbReference type="PANTHER" id="PTHR43808">
    <property type="entry name" value="ACETYLORNITHINE DEACETYLASE"/>
    <property type="match status" value="1"/>
</dbReference>
<name>A0A1G8NZA2_9RHOB</name>
<dbReference type="Gene3D" id="3.40.630.10">
    <property type="entry name" value="Zn peptidases"/>
    <property type="match status" value="1"/>
</dbReference>
<dbReference type="NCBIfam" id="NF005710">
    <property type="entry name" value="PRK07522.1"/>
    <property type="match status" value="1"/>
</dbReference>
<dbReference type="InterPro" id="IPR050072">
    <property type="entry name" value="Peptidase_M20A"/>
</dbReference>
<dbReference type="PROSITE" id="PS00759">
    <property type="entry name" value="ARGE_DAPE_CPG2_2"/>
    <property type="match status" value="1"/>
</dbReference>
<dbReference type="InterPro" id="IPR036264">
    <property type="entry name" value="Bact_exopeptidase_dim_dom"/>
</dbReference>
<reference evidence="11 12" key="1">
    <citation type="submission" date="2016-10" db="EMBL/GenBank/DDBJ databases">
        <authorList>
            <person name="de Groot N.N."/>
        </authorList>
    </citation>
    <scope>NUCLEOTIDE SEQUENCE [LARGE SCALE GENOMIC DNA]</scope>
    <source>
        <strain evidence="11 12">DSM 26424</strain>
    </source>
</reference>
<feature type="domain" description="Peptidase M20 dimerisation" evidence="10">
    <location>
        <begin position="174"/>
        <end position="287"/>
    </location>
</feature>
<dbReference type="CDD" id="cd03894">
    <property type="entry name" value="M20_ArgE"/>
    <property type="match status" value="1"/>
</dbReference>
<sequence>MTSRLSPREILAQLVTFPTVSTGSNLDLIDWVEGYLAAHGIAAERIAKPSEPDLKAALFAHVGPEVPGGVVLSGHTDVVPVAGQVWSSDPFEMTERDGRLYGRGTTDMKGFDALAIWAMVEARARGVTRPLQLALSYDEEIGCTGAPDLVAAMAALPQASAVIVGEPTLLRPVTAHKGGISFEVHVHGVEVHSSILERGVSAIMWGAKLIEWCNAVNAENAALPPGPLAVLFDPPWTNVHVGQIRGGTAQNITAKDCVFTLGFRVVPGEDAADWRARLEAKVAELQAQMQAVQPAARIELRDTFHLPTFAPAPGNAAEELVRRITGDNAIRHVSYGTEASHFQAGGYDVVVCGPGDIGIAHQPDEYLEIAQLEAGQQFMERLLEQLA</sequence>
<proteinExistence type="inferred from homology"/>
<evidence type="ECO:0000256" key="4">
    <source>
        <dbReference type="ARBA" id="ARBA00022571"/>
    </source>
</evidence>
<dbReference type="InterPro" id="IPR002933">
    <property type="entry name" value="Peptidase_M20"/>
</dbReference>
<evidence type="ECO:0000313" key="11">
    <source>
        <dbReference type="EMBL" id="SDI85592.1"/>
    </source>
</evidence>
<dbReference type="SUPFAM" id="SSF55031">
    <property type="entry name" value="Bacterial exopeptidase dimerisation domain"/>
    <property type="match status" value="1"/>
</dbReference>
<dbReference type="NCBIfam" id="TIGR01892">
    <property type="entry name" value="AcOrn-deacetyl"/>
    <property type="match status" value="1"/>
</dbReference>
<evidence type="ECO:0000256" key="6">
    <source>
        <dbReference type="ARBA" id="ARBA00022723"/>
    </source>
</evidence>
<dbReference type="Pfam" id="PF01546">
    <property type="entry name" value="Peptidase_M20"/>
    <property type="match status" value="1"/>
</dbReference>
<dbReference type="Proteomes" id="UP000199093">
    <property type="component" value="Unassembled WGS sequence"/>
</dbReference>
<dbReference type="InterPro" id="IPR011650">
    <property type="entry name" value="Peptidase_M20_dimer"/>
</dbReference>
<evidence type="ECO:0000256" key="8">
    <source>
        <dbReference type="ARBA" id="ARBA00022833"/>
    </source>
</evidence>
<dbReference type="InterPro" id="IPR001261">
    <property type="entry name" value="ArgE/DapE_CS"/>
</dbReference>
<keyword evidence="6" id="KW-0479">Metal-binding</keyword>
<keyword evidence="8" id="KW-0862">Zinc</keyword>
<evidence type="ECO:0000256" key="5">
    <source>
        <dbReference type="ARBA" id="ARBA00022605"/>
    </source>
</evidence>
<keyword evidence="7" id="KW-0378">Hydrolase</keyword>
<dbReference type="InterPro" id="IPR010169">
    <property type="entry name" value="AcOrn-deacetyl"/>
</dbReference>
<dbReference type="PANTHER" id="PTHR43808:SF31">
    <property type="entry name" value="N-ACETYL-L-CITRULLINE DEACETYLASE"/>
    <property type="match status" value="1"/>
</dbReference>
<dbReference type="GO" id="GO:0046872">
    <property type="term" value="F:metal ion binding"/>
    <property type="evidence" value="ECO:0007669"/>
    <property type="project" value="UniProtKB-KW"/>
</dbReference>
<comment type="cofactor">
    <cofactor evidence="1">
        <name>Zn(2+)</name>
        <dbReference type="ChEBI" id="CHEBI:29105"/>
    </cofactor>
</comment>
<keyword evidence="12" id="KW-1185">Reference proteome</keyword>
<keyword evidence="9" id="KW-0170">Cobalt</keyword>
<evidence type="ECO:0000313" key="12">
    <source>
        <dbReference type="Proteomes" id="UP000199093"/>
    </source>
</evidence>
<dbReference type="RefSeq" id="WP_089847985.1">
    <property type="nucleotide sequence ID" value="NZ_FNEJ01000011.1"/>
</dbReference>
<evidence type="ECO:0000256" key="9">
    <source>
        <dbReference type="ARBA" id="ARBA00023285"/>
    </source>
</evidence>
<dbReference type="EMBL" id="FNEJ01000011">
    <property type="protein sequence ID" value="SDI85592.1"/>
    <property type="molecule type" value="Genomic_DNA"/>
</dbReference>
<evidence type="ECO:0000256" key="3">
    <source>
        <dbReference type="ARBA" id="ARBA00022490"/>
    </source>
</evidence>
<evidence type="ECO:0000259" key="10">
    <source>
        <dbReference type="Pfam" id="PF07687"/>
    </source>
</evidence>
<keyword evidence="5" id="KW-0028">Amino-acid biosynthesis</keyword>
<comment type="similarity">
    <text evidence="2">Belongs to the peptidase M20A family. ArgE subfamily.</text>
</comment>
<gene>
    <name evidence="11" type="ORF">SAMN04487993_101181</name>
</gene>
<dbReference type="Pfam" id="PF07687">
    <property type="entry name" value="M20_dimer"/>
    <property type="match status" value="1"/>
</dbReference>
<evidence type="ECO:0000256" key="2">
    <source>
        <dbReference type="ARBA" id="ARBA00005691"/>
    </source>
</evidence>
<dbReference type="GO" id="GO:0008777">
    <property type="term" value="F:acetylornithine deacetylase activity"/>
    <property type="evidence" value="ECO:0007669"/>
    <property type="project" value="TreeGrafter"/>
</dbReference>
<dbReference type="AlphaFoldDB" id="A0A1G8NZA2"/>
<accession>A0A1G8NZA2</accession>